<dbReference type="SUPFAM" id="SSF50044">
    <property type="entry name" value="SH3-domain"/>
    <property type="match status" value="1"/>
</dbReference>
<dbReference type="Gene3D" id="3.90.1290.10">
    <property type="entry name" value="Plakin repeat"/>
    <property type="match status" value="2"/>
</dbReference>
<dbReference type="EMBL" id="JAODUO010001064">
    <property type="protein sequence ID" value="KAK2171446.1"/>
    <property type="molecule type" value="Genomic_DNA"/>
</dbReference>
<evidence type="ECO:0000256" key="1">
    <source>
        <dbReference type="ARBA" id="ARBA00022443"/>
    </source>
</evidence>
<dbReference type="AlphaFoldDB" id="A0AAD9NKB6"/>
<organism evidence="6 7">
    <name type="scientific">Ridgeia piscesae</name>
    <name type="common">Tubeworm</name>
    <dbReference type="NCBI Taxonomy" id="27915"/>
    <lineage>
        <taxon>Eukaryota</taxon>
        <taxon>Metazoa</taxon>
        <taxon>Spiralia</taxon>
        <taxon>Lophotrochozoa</taxon>
        <taxon>Annelida</taxon>
        <taxon>Polychaeta</taxon>
        <taxon>Sedentaria</taxon>
        <taxon>Canalipalpata</taxon>
        <taxon>Sabellida</taxon>
        <taxon>Siboglinidae</taxon>
        <taxon>Ridgeia</taxon>
    </lineage>
</organism>
<dbReference type="Gene3D" id="2.30.30.40">
    <property type="entry name" value="SH3 Domains"/>
    <property type="match status" value="1"/>
</dbReference>
<dbReference type="InterPro" id="IPR035915">
    <property type="entry name" value="Plakin_repeat_sf"/>
</dbReference>
<name>A0AAD9NKB6_RIDPI</name>
<dbReference type="InterPro" id="IPR001101">
    <property type="entry name" value="Plectin_repeat"/>
</dbReference>
<evidence type="ECO:0000313" key="7">
    <source>
        <dbReference type="Proteomes" id="UP001209878"/>
    </source>
</evidence>
<dbReference type="InterPro" id="IPR041615">
    <property type="entry name" value="Desmoplakin_SH3"/>
</dbReference>
<keyword evidence="7" id="KW-1185">Reference proteome</keyword>
<protein>
    <recommendedName>
        <fullName evidence="5">SH3 domain-containing protein</fullName>
    </recommendedName>
</protein>
<keyword evidence="2" id="KW-0597">Phosphoprotein</keyword>
<dbReference type="Proteomes" id="UP001209878">
    <property type="component" value="Unassembled WGS sequence"/>
</dbReference>
<dbReference type="GO" id="GO:0005856">
    <property type="term" value="C:cytoskeleton"/>
    <property type="evidence" value="ECO:0007669"/>
    <property type="project" value="InterPro"/>
</dbReference>
<keyword evidence="1 4" id="KW-0728">SH3 domain</keyword>
<evidence type="ECO:0000259" key="5">
    <source>
        <dbReference type="PROSITE" id="PS50002"/>
    </source>
</evidence>
<sequence length="608" mass="68261">MQYEYDMNVATYELKQSLAANSADGDGGGGIGPALIFRNIQNLIKCYNVWRSKVEGLTEKVRVLPSLRVDQGKMDNAKTMKALCSVQTSQVNVKEGDELTLTDTTQPNRFKVRTAQGHEGFIPALCCLLPAPDRNAATTVERLRVQLLVSWTETVRKIQTIVKDCVVTSVRTLSDDWRNHLTSDGSWDGRDRVTRRLRRIVNIADVRTGRVDLTRLHDALYSVENELSSMTLNGGFNLGDMTETVANLDKAVLCYQMFRTHWHQYRKLMARGPRPIRVVEHISSLRPSRNGMNIKYYELKMTMERSETVEDSVRVTRSGEVILTTTRTTSDCTSQNETVSADQITQVCAEESKKFVIRAVLDPRTDREISFQDAIARGIVDPERGLYVNTVTGEGVPIPQAMNAGLILVDYCTTSKSQEKKKAVGIITVRTAIDRRKFTVRLVTDAVTTDRVDLAEARKRGIVDEDETTFTVTTTGEQMDLRTAAQIGWIQVDYEDDEEELEIEEKTYAVNAVVDQRRKIKIPFLEAVSRGLIDRHTANYVNNVTGERVYVTEAIRRGFLKARLVEDTTGLDIDGENNIVVQAVAKIRKNVMGSMGVLSALKKAANHN</sequence>
<comment type="caution">
    <text evidence="6">The sequence shown here is derived from an EMBL/GenBank/DDBJ whole genome shotgun (WGS) entry which is preliminary data.</text>
</comment>
<dbReference type="SMART" id="SM00250">
    <property type="entry name" value="PLEC"/>
    <property type="match status" value="3"/>
</dbReference>
<gene>
    <name evidence="6" type="ORF">NP493_1064g00073</name>
</gene>
<dbReference type="InterPro" id="IPR043197">
    <property type="entry name" value="Plakin"/>
</dbReference>
<feature type="domain" description="SH3" evidence="5">
    <location>
        <begin position="75"/>
        <end position="132"/>
    </location>
</feature>
<keyword evidence="3" id="KW-0677">Repeat</keyword>
<dbReference type="GO" id="GO:0045104">
    <property type="term" value="P:intermediate filament cytoskeleton organization"/>
    <property type="evidence" value="ECO:0007669"/>
    <property type="project" value="InterPro"/>
</dbReference>
<dbReference type="SUPFAM" id="SSF75399">
    <property type="entry name" value="Plakin repeat"/>
    <property type="match status" value="1"/>
</dbReference>
<evidence type="ECO:0000256" key="4">
    <source>
        <dbReference type="PROSITE-ProRule" id="PRU00192"/>
    </source>
</evidence>
<dbReference type="InterPro" id="IPR001452">
    <property type="entry name" value="SH3_domain"/>
</dbReference>
<evidence type="ECO:0000256" key="2">
    <source>
        <dbReference type="ARBA" id="ARBA00022553"/>
    </source>
</evidence>
<reference evidence="6" key="1">
    <citation type="journal article" date="2023" name="Mol. Biol. Evol.">
        <title>Third-Generation Sequencing Reveals the Adaptive Role of the Epigenome in Three Deep-Sea Polychaetes.</title>
        <authorList>
            <person name="Perez M."/>
            <person name="Aroh O."/>
            <person name="Sun Y."/>
            <person name="Lan Y."/>
            <person name="Juniper S.K."/>
            <person name="Young C.R."/>
            <person name="Angers B."/>
            <person name="Qian P.Y."/>
        </authorList>
    </citation>
    <scope>NUCLEOTIDE SEQUENCE</scope>
    <source>
        <strain evidence="6">R07B-5</strain>
    </source>
</reference>
<dbReference type="InterPro" id="IPR036028">
    <property type="entry name" value="SH3-like_dom_sf"/>
</dbReference>
<dbReference type="PANTHER" id="PTHR23169">
    <property type="entry name" value="ENVOPLAKIN"/>
    <property type="match status" value="1"/>
</dbReference>
<dbReference type="PROSITE" id="PS50002">
    <property type="entry name" value="SH3"/>
    <property type="match status" value="1"/>
</dbReference>
<proteinExistence type="predicted"/>
<evidence type="ECO:0000313" key="6">
    <source>
        <dbReference type="EMBL" id="KAK2171446.1"/>
    </source>
</evidence>
<accession>A0AAD9NKB6</accession>
<dbReference type="Pfam" id="PF17902">
    <property type="entry name" value="SH3_10"/>
    <property type="match status" value="1"/>
</dbReference>
<evidence type="ECO:0000256" key="3">
    <source>
        <dbReference type="ARBA" id="ARBA00022737"/>
    </source>
</evidence>